<sequence>MNTSDFLLKQFKTIIKNDKLSHLYLIEGGSLQEQKKLAFDLAYEFLKKNSLHIPLMTLIQQNNYPNFYYLCQQNSLPIKREQILEMYNYFGQTSLIQQKKVYVIEEIEHIHKQSISSLLYFLENPINENILGILLTSNINLVLPTILSRAQVFSLSNHSNYVLDNDSIIKKRGALDFILISLLVDLHKKDIHLSKDNYYLDFKKFFLFCINVFDHVHFLQNLFVQAQFLTLKDHFMHDFIFIMTKFFLDLHYKKSNLAFSFPENLLNKKFFLDLTLPQINIFLEVFARMEKKVLFLNNTFCLMALLLEIEQKKKEL</sequence>
<proteinExistence type="predicted"/>
<name>A0ABT9DDH9_9MOLU</name>
<comment type="caution">
    <text evidence="1">The sequence shown here is derived from an EMBL/GenBank/DDBJ whole genome shotgun (WGS) entry which is preliminary data.</text>
</comment>
<dbReference type="Gene3D" id="3.40.50.300">
    <property type="entry name" value="P-loop containing nucleotide triphosphate hydrolases"/>
    <property type="match status" value="1"/>
</dbReference>
<evidence type="ECO:0000313" key="1">
    <source>
        <dbReference type="EMBL" id="MDO8168095.1"/>
    </source>
</evidence>
<dbReference type="RefSeq" id="WP_304515299.1">
    <property type="nucleotide sequence ID" value="NZ_JAOSID010000004.1"/>
</dbReference>
<gene>
    <name evidence="1" type="ORF">OC680_01185</name>
</gene>
<evidence type="ECO:0008006" key="3">
    <source>
        <dbReference type="Google" id="ProtNLM"/>
    </source>
</evidence>
<dbReference type="InterPro" id="IPR027417">
    <property type="entry name" value="P-loop_NTPase"/>
</dbReference>
<reference evidence="1 2" key="1">
    <citation type="journal article" date="2023" name="Int. J. Syst. Evol. Microbiol.">
        <title>The observation of taxonomic boundaries for the 16SrII and 16SrXXV phytoplasmas using genome-based delimitation.</title>
        <authorList>
            <person name="Rodrigues Jardim B."/>
            <person name="Tran-Nguyen L.T.T."/>
            <person name="Gambley C."/>
            <person name="Al-Sadi A.M."/>
            <person name="Al-Subhi A.M."/>
            <person name="Foissac X."/>
            <person name="Salar P."/>
            <person name="Cai H."/>
            <person name="Yang J.Y."/>
            <person name="Davis R."/>
            <person name="Jones L."/>
            <person name="Rodoni B."/>
            <person name="Constable F.E."/>
        </authorList>
    </citation>
    <scope>NUCLEOTIDE SEQUENCE [LARGE SCALE GENOMIC DNA]</scope>
    <source>
        <strain evidence="1">BAWM-155c</strain>
    </source>
</reference>
<evidence type="ECO:0000313" key="2">
    <source>
        <dbReference type="Proteomes" id="UP001172036"/>
    </source>
</evidence>
<accession>A0ABT9DDH9</accession>
<organism evidence="1 2">
    <name type="scientific">Candidatus Phytoplasma melaleucae</name>
    <dbReference type="NCBI Taxonomy" id="2982630"/>
    <lineage>
        <taxon>Bacteria</taxon>
        <taxon>Bacillati</taxon>
        <taxon>Mycoplasmatota</taxon>
        <taxon>Mollicutes</taxon>
        <taxon>Acholeplasmatales</taxon>
        <taxon>Acholeplasmataceae</taxon>
        <taxon>Candidatus Phytoplasma</taxon>
    </lineage>
</organism>
<dbReference type="Pfam" id="PF13177">
    <property type="entry name" value="DNA_pol3_delta2"/>
    <property type="match status" value="1"/>
</dbReference>
<dbReference type="Proteomes" id="UP001172036">
    <property type="component" value="Unassembled WGS sequence"/>
</dbReference>
<dbReference type="EMBL" id="JAOSID010000004">
    <property type="protein sequence ID" value="MDO8168095.1"/>
    <property type="molecule type" value="Genomic_DNA"/>
</dbReference>
<protein>
    <recommendedName>
        <fullName evidence="3">DNA polymerase III subunit delta</fullName>
    </recommendedName>
</protein>
<keyword evidence="2" id="KW-1185">Reference proteome</keyword>
<dbReference type="SUPFAM" id="SSF52540">
    <property type="entry name" value="P-loop containing nucleoside triphosphate hydrolases"/>
    <property type="match status" value="1"/>
</dbReference>